<keyword evidence="7" id="KW-0418">Kinase</keyword>
<dbReference type="PROSITE" id="PS50113">
    <property type="entry name" value="PAC"/>
    <property type="match status" value="1"/>
</dbReference>
<dbReference type="PANTHER" id="PTHR43065">
    <property type="entry name" value="SENSOR HISTIDINE KINASE"/>
    <property type="match status" value="1"/>
</dbReference>
<dbReference type="GO" id="GO:0000155">
    <property type="term" value="F:phosphorelay sensor kinase activity"/>
    <property type="evidence" value="ECO:0007669"/>
    <property type="project" value="InterPro"/>
</dbReference>
<protein>
    <recommendedName>
        <fullName evidence="2">histidine kinase</fullName>
        <ecNumber evidence="2">2.7.13.3</ecNumber>
    </recommendedName>
</protein>
<dbReference type="InterPro" id="IPR003661">
    <property type="entry name" value="HisK_dim/P_dom"/>
</dbReference>
<dbReference type="Pfam" id="PF00512">
    <property type="entry name" value="HisKA"/>
    <property type="match status" value="1"/>
</dbReference>
<sequence length="473" mass="51642">MSCAPSTPAWYARCTEEDCVKNTPESSLDVGHTGHPGELVGVGEDVWMDVIHKMDEVYSDLLQYEVALEEKNAKLEESQQFILSVLTAMSDILVICGRDGTIEDVNPALEVITGRKAADLRGTSVFDLFADGDARVLARARLNVTGGDQEVHDCELPLRAHDGASVPVSFNCTPRFNAVGKSLGMVVTGRPVGELRKAYQALTQAHDDLKRTQQQLLHSEKMASLGRLVAGVAHELNNPISFIIGNVHALRRYAERLGQYLAAVHEGVPAEEIEQLRKRLRIDRILVDLDPLIEGTIEGAERTREIVDGLKRFSAVDRDEQQRFDLAEVIERAVRWVCQAERKSFKVATEFSGPLPVIGSAGQMQQVAMNLVQNAADATRLTELPTLRISSEQVSTAQGARILLRFEDNGPGITPVHLAHVFDPFFTTKPVGQGTGLGLSISYGIVERHGGSLRAENLSAGGAAFTLELPLAR</sequence>
<evidence type="ECO:0000259" key="6">
    <source>
        <dbReference type="PROSITE" id="PS50113"/>
    </source>
</evidence>
<dbReference type="Proteomes" id="UP000244902">
    <property type="component" value="Chromosome"/>
</dbReference>
<accession>A0A2U8H2V6</accession>
<dbReference type="EMBL" id="CP022188">
    <property type="protein sequence ID" value="AWI80297.1"/>
    <property type="molecule type" value="Genomic_DNA"/>
</dbReference>
<dbReference type="PRINTS" id="PR00344">
    <property type="entry name" value="BCTRLSENSOR"/>
</dbReference>
<keyword evidence="3" id="KW-0597">Phosphoprotein</keyword>
<evidence type="ECO:0000313" key="7">
    <source>
        <dbReference type="EMBL" id="AWI80297.1"/>
    </source>
</evidence>
<dbReference type="EC" id="2.7.13.3" evidence="2"/>
<dbReference type="CDD" id="cd00082">
    <property type="entry name" value="HisKA"/>
    <property type="match status" value="1"/>
</dbReference>
<dbReference type="SUPFAM" id="SSF55874">
    <property type="entry name" value="ATPase domain of HSP90 chaperone/DNA topoisomerase II/histidine kinase"/>
    <property type="match status" value="1"/>
</dbReference>
<dbReference type="InterPro" id="IPR036097">
    <property type="entry name" value="HisK_dim/P_sf"/>
</dbReference>
<dbReference type="InterPro" id="IPR035965">
    <property type="entry name" value="PAS-like_dom_sf"/>
</dbReference>
<dbReference type="InterPro" id="IPR004358">
    <property type="entry name" value="Sig_transdc_His_kin-like_C"/>
</dbReference>
<keyword evidence="7" id="KW-0808">Transferase</keyword>
<dbReference type="Gene3D" id="3.30.450.20">
    <property type="entry name" value="PAS domain"/>
    <property type="match status" value="1"/>
</dbReference>
<dbReference type="SUPFAM" id="SSF47384">
    <property type="entry name" value="Homodimeric domain of signal transducing histidine kinase"/>
    <property type="match status" value="1"/>
</dbReference>
<evidence type="ECO:0000259" key="5">
    <source>
        <dbReference type="PROSITE" id="PS50112"/>
    </source>
</evidence>
<evidence type="ECO:0000256" key="1">
    <source>
        <dbReference type="ARBA" id="ARBA00000085"/>
    </source>
</evidence>
<dbReference type="Gene3D" id="1.10.287.130">
    <property type="match status" value="1"/>
</dbReference>
<dbReference type="PROSITE" id="PS50109">
    <property type="entry name" value="HIS_KIN"/>
    <property type="match status" value="1"/>
</dbReference>
<dbReference type="PANTHER" id="PTHR43065:SF42">
    <property type="entry name" value="TWO-COMPONENT SENSOR PPRA"/>
    <property type="match status" value="1"/>
</dbReference>
<gene>
    <name evidence="7" type="ORF">CEW87_13555</name>
</gene>
<organism evidence="7 8">
    <name type="scientific">Parazoarcus communis</name>
    <dbReference type="NCBI Taxonomy" id="41977"/>
    <lineage>
        <taxon>Bacteria</taxon>
        <taxon>Pseudomonadati</taxon>
        <taxon>Pseudomonadota</taxon>
        <taxon>Betaproteobacteria</taxon>
        <taxon>Rhodocyclales</taxon>
        <taxon>Zoogloeaceae</taxon>
        <taxon>Parazoarcus</taxon>
    </lineage>
</organism>
<dbReference type="InterPro" id="IPR005467">
    <property type="entry name" value="His_kinase_dom"/>
</dbReference>
<dbReference type="SMART" id="SM00387">
    <property type="entry name" value="HATPase_c"/>
    <property type="match status" value="1"/>
</dbReference>
<evidence type="ECO:0000256" key="3">
    <source>
        <dbReference type="ARBA" id="ARBA00022553"/>
    </source>
</evidence>
<dbReference type="OrthoDB" id="9812260at2"/>
<dbReference type="PROSITE" id="PS50112">
    <property type="entry name" value="PAS"/>
    <property type="match status" value="1"/>
</dbReference>
<evidence type="ECO:0000313" key="8">
    <source>
        <dbReference type="Proteomes" id="UP000244902"/>
    </source>
</evidence>
<proteinExistence type="predicted"/>
<reference evidence="7 8" key="1">
    <citation type="submission" date="2017-06" db="EMBL/GenBank/DDBJ databases">
        <title>Azoarcus sp. TSNA42 complete genome sequence.</title>
        <authorList>
            <person name="Woo J.-H."/>
            <person name="Kim H.-S."/>
        </authorList>
    </citation>
    <scope>NUCLEOTIDE SEQUENCE [LARGE SCALE GENOMIC DNA]</scope>
    <source>
        <strain evidence="7 8">TSNA42</strain>
    </source>
</reference>
<dbReference type="Gene3D" id="3.30.565.10">
    <property type="entry name" value="Histidine kinase-like ATPase, C-terminal domain"/>
    <property type="match status" value="1"/>
</dbReference>
<dbReference type="CDD" id="cd00130">
    <property type="entry name" value="PAS"/>
    <property type="match status" value="1"/>
</dbReference>
<dbReference type="AlphaFoldDB" id="A0A2U8H2V6"/>
<dbReference type="InterPro" id="IPR003594">
    <property type="entry name" value="HATPase_dom"/>
</dbReference>
<dbReference type="InterPro" id="IPR000700">
    <property type="entry name" value="PAS-assoc_C"/>
</dbReference>
<dbReference type="SMART" id="SM00091">
    <property type="entry name" value="PAS"/>
    <property type="match status" value="1"/>
</dbReference>
<feature type="domain" description="Histidine kinase" evidence="4">
    <location>
        <begin position="231"/>
        <end position="473"/>
    </location>
</feature>
<feature type="domain" description="PAS" evidence="5">
    <location>
        <begin position="78"/>
        <end position="148"/>
    </location>
</feature>
<dbReference type="NCBIfam" id="TIGR00229">
    <property type="entry name" value="sensory_box"/>
    <property type="match status" value="1"/>
</dbReference>
<evidence type="ECO:0000256" key="2">
    <source>
        <dbReference type="ARBA" id="ARBA00012438"/>
    </source>
</evidence>
<dbReference type="SUPFAM" id="SSF55785">
    <property type="entry name" value="PYP-like sensor domain (PAS domain)"/>
    <property type="match status" value="1"/>
</dbReference>
<dbReference type="SMART" id="SM00388">
    <property type="entry name" value="HisKA"/>
    <property type="match status" value="1"/>
</dbReference>
<dbReference type="InterPro" id="IPR013656">
    <property type="entry name" value="PAS_4"/>
</dbReference>
<comment type="catalytic activity">
    <reaction evidence="1">
        <text>ATP + protein L-histidine = ADP + protein N-phospho-L-histidine.</text>
        <dbReference type="EC" id="2.7.13.3"/>
    </reaction>
</comment>
<name>A0A2U8H2V6_9RHOO</name>
<dbReference type="InterPro" id="IPR036890">
    <property type="entry name" value="HATPase_C_sf"/>
</dbReference>
<dbReference type="Pfam" id="PF02518">
    <property type="entry name" value="HATPase_c"/>
    <property type="match status" value="1"/>
</dbReference>
<evidence type="ECO:0000259" key="4">
    <source>
        <dbReference type="PROSITE" id="PS50109"/>
    </source>
</evidence>
<dbReference type="Pfam" id="PF08448">
    <property type="entry name" value="PAS_4"/>
    <property type="match status" value="1"/>
</dbReference>
<dbReference type="InterPro" id="IPR000014">
    <property type="entry name" value="PAS"/>
</dbReference>
<feature type="domain" description="PAC" evidence="6">
    <location>
        <begin position="152"/>
        <end position="204"/>
    </location>
</feature>